<organism evidence="1 2">
    <name type="scientific">Testicularia cyperi</name>
    <dbReference type="NCBI Taxonomy" id="1882483"/>
    <lineage>
        <taxon>Eukaryota</taxon>
        <taxon>Fungi</taxon>
        <taxon>Dikarya</taxon>
        <taxon>Basidiomycota</taxon>
        <taxon>Ustilaginomycotina</taxon>
        <taxon>Ustilaginomycetes</taxon>
        <taxon>Ustilaginales</taxon>
        <taxon>Anthracoideaceae</taxon>
        <taxon>Testicularia</taxon>
    </lineage>
</organism>
<evidence type="ECO:0000313" key="2">
    <source>
        <dbReference type="Proteomes" id="UP000246740"/>
    </source>
</evidence>
<dbReference type="EMBL" id="KZ819206">
    <property type="protein sequence ID" value="PWY97492.1"/>
    <property type="molecule type" value="Genomic_DNA"/>
</dbReference>
<dbReference type="AlphaFoldDB" id="A0A317XI40"/>
<sequence length="87" mass="9619">MLVAIVAALSTSPRQVWCMQSSLQSPASEKGRSWLSTQNSDFPFPDTHRDEVLYLRVVLLPLVSGSDFPVLLAKENTQNQTMPTATL</sequence>
<proteinExistence type="predicted"/>
<dbReference type="InParanoid" id="A0A317XI40"/>
<accession>A0A317XI40</accession>
<protein>
    <submittedName>
        <fullName evidence="1">Uncharacterized protein</fullName>
    </submittedName>
</protein>
<dbReference type="Proteomes" id="UP000246740">
    <property type="component" value="Unassembled WGS sequence"/>
</dbReference>
<name>A0A317XI40_9BASI</name>
<keyword evidence="2" id="KW-1185">Reference proteome</keyword>
<evidence type="ECO:0000313" key="1">
    <source>
        <dbReference type="EMBL" id="PWY97492.1"/>
    </source>
</evidence>
<reference evidence="1 2" key="1">
    <citation type="journal article" date="2018" name="Mol. Biol. Evol.">
        <title>Broad Genomic Sampling Reveals a Smut Pathogenic Ancestry of the Fungal Clade Ustilaginomycotina.</title>
        <authorList>
            <person name="Kijpornyongpan T."/>
            <person name="Mondo S.J."/>
            <person name="Barry K."/>
            <person name="Sandor L."/>
            <person name="Lee J."/>
            <person name="Lipzen A."/>
            <person name="Pangilinan J."/>
            <person name="LaButti K."/>
            <person name="Hainaut M."/>
            <person name="Henrissat B."/>
            <person name="Grigoriev I.V."/>
            <person name="Spatafora J.W."/>
            <person name="Aime M.C."/>
        </authorList>
    </citation>
    <scope>NUCLEOTIDE SEQUENCE [LARGE SCALE GENOMIC DNA]</scope>
    <source>
        <strain evidence="1 2">MCA 3645</strain>
    </source>
</reference>
<gene>
    <name evidence="1" type="ORF">BCV70DRAFT_202755</name>
</gene>